<reference evidence="1" key="1">
    <citation type="submission" date="2018-07" db="EMBL/GenBank/DDBJ databases">
        <authorList>
            <consortium name="PulseNet: The National Subtyping Network for Foodborne Disease Surveillance"/>
            <person name="Tarr C.L."/>
            <person name="Trees E."/>
            <person name="Katz L.S."/>
            <person name="Carleton-Romer H.A."/>
            <person name="Stroika S."/>
            <person name="Kucerova Z."/>
            <person name="Roache K.F."/>
            <person name="Sabol A.L."/>
            <person name="Besser J."/>
            <person name="Gerner-Smidt P."/>
        </authorList>
    </citation>
    <scope>NUCLEOTIDE SEQUENCE</scope>
    <source>
        <strain evidence="1">PNUSAS015592</strain>
    </source>
</reference>
<evidence type="ECO:0000313" key="1">
    <source>
        <dbReference type="EMBL" id="EBS7984405.1"/>
    </source>
</evidence>
<proteinExistence type="predicted"/>
<organism evidence="1">
    <name type="scientific">Salmonella enterica</name>
    <name type="common">Salmonella choleraesuis</name>
    <dbReference type="NCBI Taxonomy" id="28901"/>
    <lineage>
        <taxon>Bacteria</taxon>
        <taxon>Pseudomonadati</taxon>
        <taxon>Pseudomonadota</taxon>
        <taxon>Gammaproteobacteria</taxon>
        <taxon>Enterobacterales</taxon>
        <taxon>Enterobacteriaceae</taxon>
        <taxon>Salmonella</taxon>
    </lineage>
</organism>
<dbReference type="EMBL" id="AAGWQQ010000074">
    <property type="protein sequence ID" value="EBS7984405.1"/>
    <property type="molecule type" value="Genomic_DNA"/>
</dbReference>
<name>A0A5V0QDR4_SALER</name>
<protein>
    <submittedName>
        <fullName evidence="1">Uncharacterized protein</fullName>
    </submittedName>
</protein>
<comment type="caution">
    <text evidence="1">The sequence shown here is derived from an EMBL/GenBank/DDBJ whole genome shotgun (WGS) entry which is preliminary data.</text>
</comment>
<dbReference type="AlphaFoldDB" id="A0A5V0QDR4"/>
<sequence>MESSNIQLKIKTFTSNIEYWFGSENDSEAKEKNKSFVEGLKKEFDDNDSWVERVKSESDDAKKLVLALKFIPLPQAFQQSAMALRSLIKLKKKESIPYIAELYFLYWLAAIKSFGVPYSQLLGEPGFNVLSRIPGAEILNLQVNYDDLGHEHLDLLTKDDVTLLNENFGALKNNSTLNNVHYALWHHYEKKLKSEKDKDLSDFFASL</sequence>
<gene>
    <name evidence="1" type="ORF">CEJ09_21680</name>
</gene>
<accession>A0A5V0QDR4</accession>